<dbReference type="GO" id="GO:0043684">
    <property type="term" value="C:type IV secretion system complex"/>
    <property type="evidence" value="ECO:0007669"/>
    <property type="project" value="UniProtKB-UniRule"/>
</dbReference>
<evidence type="ECO:0000256" key="1">
    <source>
        <dbReference type="ARBA" id="ARBA00006611"/>
    </source>
</evidence>
<dbReference type="GO" id="GO:0016887">
    <property type="term" value="F:ATP hydrolysis activity"/>
    <property type="evidence" value="ECO:0007669"/>
    <property type="project" value="InterPro"/>
</dbReference>
<proteinExistence type="inferred from homology"/>
<protein>
    <recommendedName>
        <fullName evidence="2">Type IV secretion system protein</fullName>
    </recommendedName>
</protein>
<dbReference type="InterPro" id="IPR014155">
    <property type="entry name" value="VirB11"/>
</dbReference>
<dbReference type="Gene3D" id="3.30.450.90">
    <property type="match status" value="1"/>
</dbReference>
<evidence type="ECO:0000313" key="4">
    <source>
        <dbReference type="EMBL" id="EXF91015.1"/>
    </source>
</evidence>
<evidence type="ECO:0000256" key="2">
    <source>
        <dbReference type="RuleBase" id="RU366071"/>
    </source>
</evidence>
<dbReference type="RefSeq" id="WP_011117457.1">
    <property type="nucleotide sequence ID" value="NZ_AFOY02000029.1"/>
</dbReference>
<dbReference type="AlphaFoldDB" id="A0A010SCI6"/>
<dbReference type="CDD" id="cd01130">
    <property type="entry name" value="VirB11-like_ATPase"/>
    <property type="match status" value="1"/>
</dbReference>
<dbReference type="Gene3D" id="3.40.50.300">
    <property type="entry name" value="P-loop containing nucleotide triphosphate hydrolases"/>
    <property type="match status" value="1"/>
</dbReference>
<sequence>MSEIASFRQKLRSFDFLLDDPAVSEIAINGPGNVWAAYRGSRFMRPVVVDGVTLPLIKSLAELIAAHTEQEVNAYAPILSGRIPMDMSDHVADSERGDYRVQCVLAPAVEQHIGGIVCIRKPGRVQLTMDQYIASGAFDQINEARTPDQYSDDHLVELYRAKRWSEFFIGCVKAHKNIMISAGTNAGKSTFLNMLLQHVDPNERIVTIEDTREIRLKSENVVHLIYSRGGQGKARVTPFDHLESILRLTPDRAIMGELRGAEAYPYLELLNTGHSGSFSTIHSDSPDLMFDRLASMASRGGSDMTKNQLVEFSRHLIDVVIQWEYGFDGRRFITEVQYAKAA</sequence>
<evidence type="ECO:0000259" key="3">
    <source>
        <dbReference type="Pfam" id="PF00437"/>
    </source>
</evidence>
<dbReference type="InterPro" id="IPR050921">
    <property type="entry name" value="T4SS_GSP_E_ATPase"/>
</dbReference>
<geneLocation type="plasmid" evidence="4">
    <name>pUTK21</name>
</geneLocation>
<comment type="function">
    <text evidence="2">Part of the Type IV secretion system.</text>
</comment>
<keyword evidence="2" id="KW-0547">Nucleotide-binding</keyword>
<gene>
    <name evidence="4" type="ORF">HK44_029295</name>
</gene>
<name>A0A010SCI6_PSEFL</name>
<dbReference type="EMBL" id="AFOY02000029">
    <property type="protein sequence ID" value="EXF91015.1"/>
    <property type="molecule type" value="Genomic_DNA"/>
</dbReference>
<feature type="domain" description="Bacterial type II secretion system protein E" evidence="3">
    <location>
        <begin position="172"/>
        <end position="299"/>
    </location>
</feature>
<dbReference type="InterPro" id="IPR001482">
    <property type="entry name" value="T2SS/T4SS_dom"/>
</dbReference>
<dbReference type="GO" id="GO:0044097">
    <property type="term" value="P:secretion by the type IV secretion system"/>
    <property type="evidence" value="ECO:0007669"/>
    <property type="project" value="InterPro"/>
</dbReference>
<keyword evidence="2" id="KW-0067">ATP-binding</keyword>
<dbReference type="InterPro" id="IPR027417">
    <property type="entry name" value="P-loop_NTPase"/>
</dbReference>
<dbReference type="SUPFAM" id="SSF52540">
    <property type="entry name" value="P-loop containing nucleoside triphosphate hydrolases"/>
    <property type="match status" value="1"/>
</dbReference>
<dbReference type="Proteomes" id="UP000022611">
    <property type="component" value="Unassembled WGS sequence"/>
</dbReference>
<keyword evidence="4" id="KW-0614">Plasmid</keyword>
<dbReference type="HOGENOM" id="CLU_005379_3_1_6"/>
<dbReference type="NCBIfam" id="TIGR02788">
    <property type="entry name" value="VirB11"/>
    <property type="match status" value="1"/>
</dbReference>
<organism evidence="4 5">
    <name type="scientific">Pseudomonas fluorescens HK44</name>
    <dbReference type="NCBI Taxonomy" id="1042209"/>
    <lineage>
        <taxon>Bacteria</taxon>
        <taxon>Pseudomonadati</taxon>
        <taxon>Pseudomonadota</taxon>
        <taxon>Gammaproteobacteria</taxon>
        <taxon>Pseudomonadales</taxon>
        <taxon>Pseudomonadaceae</taxon>
        <taxon>Pseudomonas</taxon>
    </lineage>
</organism>
<dbReference type="GO" id="GO:0005524">
    <property type="term" value="F:ATP binding"/>
    <property type="evidence" value="ECO:0007669"/>
    <property type="project" value="UniProtKB-UniRule"/>
</dbReference>
<evidence type="ECO:0000313" key="5">
    <source>
        <dbReference type="Proteomes" id="UP000022611"/>
    </source>
</evidence>
<comment type="similarity">
    <text evidence="1 2">Belongs to the GSP E family.</text>
</comment>
<comment type="caution">
    <text evidence="4">The sequence shown here is derived from an EMBL/GenBank/DDBJ whole genome shotgun (WGS) entry which is preliminary data.</text>
</comment>
<dbReference type="OrthoDB" id="9810761at2"/>
<dbReference type="PANTHER" id="PTHR30486">
    <property type="entry name" value="TWITCHING MOTILITY PROTEIN PILT"/>
    <property type="match status" value="1"/>
</dbReference>
<dbReference type="PATRIC" id="fig|1042209.11.peg.58"/>
<reference evidence="4 5" key="1">
    <citation type="journal article" date="2011" name="J. Bacteriol.">
        <title>Draft genome sequence of the polycyclic aromatic hydrocarbon-degrading, genetically engineered bioluminescent bioreporter Pseudomonas fluorescens HK44.</title>
        <authorList>
            <person name="Chauhan A."/>
            <person name="Layton A.C."/>
            <person name="Williams D.E."/>
            <person name="Smartt A.E."/>
            <person name="Ripp S."/>
            <person name="Karpinets T.V."/>
            <person name="Brown S.D."/>
            <person name="Sayler G.S."/>
        </authorList>
    </citation>
    <scope>NUCLEOTIDE SEQUENCE [LARGE SCALE GENOMIC DNA]</scope>
    <source>
        <strain evidence="4 5">HK44</strain>
        <plasmid evidence="4">pUTK21</plasmid>
    </source>
</reference>
<dbReference type="Pfam" id="PF00437">
    <property type="entry name" value="T2SSE"/>
    <property type="match status" value="1"/>
</dbReference>
<accession>A0A010SCI6</accession>
<dbReference type="PANTHER" id="PTHR30486:SF6">
    <property type="entry name" value="TYPE IV PILUS RETRACTATION ATPASE PILT"/>
    <property type="match status" value="1"/>
</dbReference>